<dbReference type="EMBL" id="MUJZ01032269">
    <property type="protein sequence ID" value="OTF77502.1"/>
    <property type="molecule type" value="Genomic_DNA"/>
</dbReference>
<dbReference type="Proteomes" id="UP000194236">
    <property type="component" value="Unassembled WGS sequence"/>
</dbReference>
<evidence type="ECO:0000313" key="3">
    <source>
        <dbReference type="Proteomes" id="UP000194236"/>
    </source>
</evidence>
<name>A0A1Y3B9I1_EURMA</name>
<feature type="region of interest" description="Disordered" evidence="1">
    <location>
        <begin position="146"/>
        <end position="184"/>
    </location>
</feature>
<dbReference type="AlphaFoldDB" id="A0A1Y3B9I1"/>
<evidence type="ECO:0000313" key="2">
    <source>
        <dbReference type="EMBL" id="OTF77502.1"/>
    </source>
</evidence>
<accession>A0A1Y3B9I1</accession>
<keyword evidence="3" id="KW-1185">Reference proteome</keyword>
<reference evidence="2 3" key="1">
    <citation type="submission" date="2017-03" db="EMBL/GenBank/DDBJ databases">
        <title>Genome Survey of Euroglyphus maynei.</title>
        <authorList>
            <person name="Arlian L.G."/>
            <person name="Morgan M.S."/>
            <person name="Rider S.D."/>
        </authorList>
    </citation>
    <scope>NUCLEOTIDE SEQUENCE [LARGE SCALE GENOMIC DNA]</scope>
    <source>
        <strain evidence="2">Arlian Lab</strain>
        <tissue evidence="2">Whole body</tissue>
    </source>
</reference>
<protein>
    <submittedName>
        <fullName evidence="2">Uncharacterized protein</fullName>
    </submittedName>
</protein>
<evidence type="ECO:0000256" key="1">
    <source>
        <dbReference type="SAM" id="MobiDB-lite"/>
    </source>
</evidence>
<sequence length="184" mass="21006">MGERNRFGLPNIKSQPFIMRKVSSSPSTTTTSNPILKMDMTMPDVIESRKHTTVQKMDLPISTTTTTTTTRRPSSLLEKINRIERGQQTPLKPLLNPWNKREQSLSEINNDNNEQDEIVIRRPPGMPKIPNNFGFANVIIPDQLMINTNDDDDDDGKINDENSNKQDKESFFSDKQANIAKYEL</sequence>
<organism evidence="2 3">
    <name type="scientific">Euroglyphus maynei</name>
    <name type="common">Mayne's house dust mite</name>
    <dbReference type="NCBI Taxonomy" id="6958"/>
    <lineage>
        <taxon>Eukaryota</taxon>
        <taxon>Metazoa</taxon>
        <taxon>Ecdysozoa</taxon>
        <taxon>Arthropoda</taxon>
        <taxon>Chelicerata</taxon>
        <taxon>Arachnida</taxon>
        <taxon>Acari</taxon>
        <taxon>Acariformes</taxon>
        <taxon>Sarcoptiformes</taxon>
        <taxon>Astigmata</taxon>
        <taxon>Psoroptidia</taxon>
        <taxon>Analgoidea</taxon>
        <taxon>Pyroglyphidae</taxon>
        <taxon>Pyroglyphinae</taxon>
        <taxon>Euroglyphus</taxon>
    </lineage>
</organism>
<dbReference type="OrthoDB" id="10510209at2759"/>
<gene>
    <name evidence="2" type="ORF">BLA29_005067</name>
</gene>
<feature type="non-terminal residue" evidence="2">
    <location>
        <position position="184"/>
    </location>
</feature>
<feature type="compositionally biased region" description="Basic and acidic residues" evidence="1">
    <location>
        <begin position="156"/>
        <end position="172"/>
    </location>
</feature>
<comment type="caution">
    <text evidence="2">The sequence shown here is derived from an EMBL/GenBank/DDBJ whole genome shotgun (WGS) entry which is preliminary data.</text>
</comment>
<proteinExistence type="predicted"/>